<organism evidence="2 3">
    <name type="scientific">Kutzneria buriramensis</name>
    <dbReference type="NCBI Taxonomy" id="1045776"/>
    <lineage>
        <taxon>Bacteria</taxon>
        <taxon>Bacillati</taxon>
        <taxon>Actinomycetota</taxon>
        <taxon>Actinomycetes</taxon>
        <taxon>Pseudonocardiales</taxon>
        <taxon>Pseudonocardiaceae</taxon>
        <taxon>Kutzneria</taxon>
    </lineage>
</organism>
<dbReference type="Gene3D" id="1.25.40.10">
    <property type="entry name" value="Tetratricopeptide repeat domain"/>
    <property type="match status" value="1"/>
</dbReference>
<gene>
    <name evidence="2" type="ORF">BCF44_11479</name>
</gene>
<dbReference type="InterPro" id="IPR027417">
    <property type="entry name" value="P-loop_NTPase"/>
</dbReference>
<reference evidence="2 3" key="1">
    <citation type="submission" date="2018-08" db="EMBL/GenBank/DDBJ databases">
        <title>Genomic Encyclopedia of Archaeal and Bacterial Type Strains, Phase II (KMG-II): from individual species to whole genera.</title>
        <authorList>
            <person name="Goeker M."/>
        </authorList>
    </citation>
    <scope>NUCLEOTIDE SEQUENCE [LARGE SCALE GENOMIC DNA]</scope>
    <source>
        <strain evidence="2 3">DSM 45791</strain>
    </source>
</reference>
<dbReference type="SUPFAM" id="SSF52540">
    <property type="entry name" value="P-loop containing nucleoside triphosphate hydrolases"/>
    <property type="match status" value="1"/>
</dbReference>
<keyword evidence="2" id="KW-0808">Transferase</keyword>
<name>A0A3E0H5G3_9PSEU</name>
<dbReference type="EMBL" id="QUNO01000014">
    <property type="protein sequence ID" value="REH38054.1"/>
    <property type="molecule type" value="Genomic_DNA"/>
</dbReference>
<dbReference type="SUPFAM" id="SSF48452">
    <property type="entry name" value="TPR-like"/>
    <property type="match status" value="1"/>
</dbReference>
<dbReference type="InterPro" id="IPR036388">
    <property type="entry name" value="WH-like_DNA-bd_sf"/>
</dbReference>
<sequence length="774" mass="84593">MPPQWQGRLPGSATNFVSRRRELAAARKLLSTSRLVTMTGVSGIGKSRLALRLAMDVRPAFSDGVWLVELAGCDNAELLAETVAVDLDVDHRSGSPVVHTLSAFLADKRMLLVLDHCDGLAAACTTLIRALLAASPRLHVLVTSRNALQMGGERVFPVPPLTVPHLDRLPPATGLNHYGAVRLFAARAAAAQPGFVVDESNWADVAWICRRVDGIPLAVELAAAQLRAMPLRRLVDLLDAHFRERTKAVELAAPHRLRPQPVIDWHFDLCTPAERQVWKRLAVFPSSYDLAAAEAVCGGDDVRAEEVAGIVTSLLDKGIVHRRQDGTADEGVRYQLLAPMRQYGLEHRSRSTRRPDPRIRHRDHYLSLVTVAGTDWFSSRQALWSERLRKERDNLRTAIAYCLTERGKPALALRITSTLLHFWLVTGELHEGRHWLDRAIAADPSPTAERANALSARAILTTLMGDLDQAGPSLAEAEDLARRLNDRRSQAYTQLGLSMLTTHRGDLAGAMIFAEKALAGFRDTGDHAGAHAALSQVAIDAALLGDATATGRAEEGLALCIARQAGRAMPHALWVAAFAAWRRDELRRATALAQSALRLLRPGTDRLAVALTLKLLAWTAIGQNQHTKAARLLGASSSRWLPAELAVVQSQHYAAFDHRCEHGSRQSLGDHQFATVYHQGAQLGFDQAIGYGLGMPAADRPPAEWTRPHGARSLTQREQQVAELVAQGMRNKDIAATLLIARRTAEAHVESILTKFGFTTRAEITAWIAGTDQP</sequence>
<dbReference type="Pfam" id="PF00196">
    <property type="entry name" value="GerE"/>
    <property type="match status" value="1"/>
</dbReference>
<accession>A0A3E0H5G3</accession>
<evidence type="ECO:0000259" key="1">
    <source>
        <dbReference type="PROSITE" id="PS50043"/>
    </source>
</evidence>
<evidence type="ECO:0000313" key="3">
    <source>
        <dbReference type="Proteomes" id="UP000256269"/>
    </source>
</evidence>
<dbReference type="PANTHER" id="PTHR47691:SF3">
    <property type="entry name" value="HTH-TYPE TRANSCRIPTIONAL REGULATOR RV0890C-RELATED"/>
    <property type="match status" value="1"/>
</dbReference>
<dbReference type="InterPro" id="IPR002182">
    <property type="entry name" value="NB-ARC"/>
</dbReference>
<dbReference type="InterPro" id="IPR016032">
    <property type="entry name" value="Sig_transdc_resp-reg_C-effctor"/>
</dbReference>
<dbReference type="RefSeq" id="WP_116178925.1">
    <property type="nucleotide sequence ID" value="NZ_CP144375.1"/>
</dbReference>
<dbReference type="InterPro" id="IPR011990">
    <property type="entry name" value="TPR-like_helical_dom_sf"/>
</dbReference>
<dbReference type="Gene3D" id="1.10.10.10">
    <property type="entry name" value="Winged helix-like DNA-binding domain superfamily/Winged helix DNA-binding domain"/>
    <property type="match status" value="1"/>
</dbReference>
<dbReference type="InterPro" id="IPR000792">
    <property type="entry name" value="Tscrpt_reg_LuxR_C"/>
</dbReference>
<dbReference type="PROSITE" id="PS50043">
    <property type="entry name" value="HTH_LUXR_2"/>
    <property type="match status" value="1"/>
</dbReference>
<dbReference type="AlphaFoldDB" id="A0A3E0H5G3"/>
<dbReference type="GO" id="GO:0006355">
    <property type="term" value="P:regulation of DNA-templated transcription"/>
    <property type="evidence" value="ECO:0007669"/>
    <property type="project" value="InterPro"/>
</dbReference>
<dbReference type="PRINTS" id="PR00038">
    <property type="entry name" value="HTHLUXR"/>
</dbReference>
<feature type="domain" description="HTH luxR-type" evidence="1">
    <location>
        <begin position="707"/>
        <end position="772"/>
    </location>
</feature>
<dbReference type="SMART" id="SM00421">
    <property type="entry name" value="HTH_LUXR"/>
    <property type="match status" value="1"/>
</dbReference>
<evidence type="ECO:0000313" key="2">
    <source>
        <dbReference type="EMBL" id="REH38054.1"/>
    </source>
</evidence>
<keyword evidence="3" id="KW-1185">Reference proteome</keyword>
<dbReference type="PANTHER" id="PTHR47691">
    <property type="entry name" value="REGULATOR-RELATED"/>
    <property type="match status" value="1"/>
</dbReference>
<keyword evidence="2" id="KW-0418">Kinase</keyword>
<dbReference type="Proteomes" id="UP000256269">
    <property type="component" value="Unassembled WGS sequence"/>
</dbReference>
<dbReference type="SUPFAM" id="SSF46894">
    <property type="entry name" value="C-terminal effector domain of the bipartite response regulators"/>
    <property type="match status" value="1"/>
</dbReference>
<dbReference type="GO" id="GO:0004674">
    <property type="term" value="F:protein serine/threonine kinase activity"/>
    <property type="evidence" value="ECO:0007669"/>
    <property type="project" value="UniProtKB-KW"/>
</dbReference>
<comment type="caution">
    <text evidence="2">The sequence shown here is derived from an EMBL/GenBank/DDBJ whole genome shotgun (WGS) entry which is preliminary data.</text>
</comment>
<protein>
    <submittedName>
        <fullName evidence="2">Non-specific serine/threonine protein kinase</fullName>
    </submittedName>
</protein>
<dbReference type="CDD" id="cd06170">
    <property type="entry name" value="LuxR_C_like"/>
    <property type="match status" value="1"/>
</dbReference>
<proteinExistence type="predicted"/>
<dbReference type="OrthoDB" id="3194665at2"/>
<dbReference type="Pfam" id="PF00931">
    <property type="entry name" value="NB-ARC"/>
    <property type="match status" value="1"/>
</dbReference>
<dbReference type="GO" id="GO:0003677">
    <property type="term" value="F:DNA binding"/>
    <property type="evidence" value="ECO:0007669"/>
    <property type="project" value="InterPro"/>
</dbReference>
<dbReference type="PRINTS" id="PR00364">
    <property type="entry name" value="DISEASERSIST"/>
</dbReference>
<keyword evidence="2" id="KW-0723">Serine/threonine-protein kinase</keyword>
<dbReference type="Gene3D" id="3.40.50.300">
    <property type="entry name" value="P-loop containing nucleotide triphosphate hydrolases"/>
    <property type="match status" value="1"/>
</dbReference>